<proteinExistence type="inferred from homology"/>
<protein>
    <recommendedName>
        <fullName evidence="1">Ubiquinone biosynthesis accessory factor UbiJ</fullName>
    </recommendedName>
</protein>
<comment type="subcellular location">
    <subcellularLocation>
        <location evidence="1">Cytoplasm</location>
    </subcellularLocation>
</comment>
<evidence type="ECO:0000313" key="5">
    <source>
        <dbReference type="Proteomes" id="UP000095401"/>
    </source>
</evidence>
<dbReference type="InterPro" id="IPR003033">
    <property type="entry name" value="SCP2_sterol-bd_dom"/>
</dbReference>
<comment type="similarity">
    <text evidence="1">Belongs to the UbiJ family.</text>
</comment>
<organism evidence="4 5">
    <name type="scientific">Acidihalobacter yilgarnensis</name>
    <dbReference type="NCBI Taxonomy" id="2819280"/>
    <lineage>
        <taxon>Bacteria</taxon>
        <taxon>Pseudomonadati</taxon>
        <taxon>Pseudomonadota</taxon>
        <taxon>Gammaproteobacteria</taxon>
        <taxon>Chromatiales</taxon>
        <taxon>Ectothiorhodospiraceae</taxon>
        <taxon>Acidihalobacter</taxon>
    </lineage>
</organism>
<feature type="coiled-coil region" evidence="2">
    <location>
        <begin position="173"/>
        <end position="200"/>
    </location>
</feature>
<gene>
    <name evidence="1" type="primary">ubiJ</name>
    <name evidence="4" type="ORF">BI364_00205</name>
</gene>
<dbReference type="RefSeq" id="WP_070077046.1">
    <property type="nucleotide sequence ID" value="NZ_CP017415.1"/>
</dbReference>
<dbReference type="Proteomes" id="UP000095401">
    <property type="component" value="Chromosome"/>
</dbReference>
<keyword evidence="1" id="KW-0831">Ubiquinone biosynthesis</keyword>
<comment type="function">
    <text evidence="1">Required for ubiquinone (coenzyme Q) biosynthesis. Binds hydrophobic ubiquinone biosynthetic intermediates via its SCP2 domain and is essential for the stability of the Ubi complex. May constitute a docking platform where Ubi enzymes assemble and access their SCP2-bound polyprenyl substrates.</text>
</comment>
<dbReference type="InterPro" id="IPR036527">
    <property type="entry name" value="SCP2_sterol-bd_dom_sf"/>
</dbReference>
<dbReference type="SUPFAM" id="SSF55718">
    <property type="entry name" value="SCP-like"/>
    <property type="match status" value="1"/>
</dbReference>
<keyword evidence="5" id="KW-1185">Reference proteome</keyword>
<dbReference type="EMBL" id="CP017415">
    <property type="protein sequence ID" value="AOU96652.1"/>
    <property type="molecule type" value="Genomic_DNA"/>
</dbReference>
<name>A0A1D8IJI6_9GAMM</name>
<dbReference type="InterPro" id="IPR038989">
    <property type="entry name" value="UbiJ"/>
</dbReference>
<sequence>MRLATSLAAGLEKALNLYLEADPEIAAGLDRIAGRHVVFELVGTGLQLTLVPEQGGKVGVYAMLGDPPDAVIRATPLALLRTVLSEQAAAASGDLVIEGDAEIAHRLWSVLRGVELDWEEWLSGPMGDALAHIVAERLRGLGSWGRRTRDHLAGDLGEYMTEEARVTPARAELDDFMDAVDQLREGLDRLEARLARLESRSTDEGA</sequence>
<dbReference type="PANTHER" id="PTHR38693">
    <property type="entry name" value="UBIQUINONE BIOSYNTHESIS PROTEIN UBIJ"/>
    <property type="match status" value="1"/>
</dbReference>
<keyword evidence="1" id="KW-0963">Cytoplasm</keyword>
<dbReference type="KEGG" id="aprs:BI364_00205"/>
<keyword evidence="2" id="KW-0175">Coiled coil</keyword>
<dbReference type="HAMAP" id="MF_02215">
    <property type="entry name" value="UbiJ"/>
    <property type="match status" value="1"/>
</dbReference>
<accession>A0A1D8IJI6</accession>
<dbReference type="UniPathway" id="UPA00232"/>
<evidence type="ECO:0000313" key="4">
    <source>
        <dbReference type="EMBL" id="AOU96652.1"/>
    </source>
</evidence>
<feature type="domain" description="SCP2" evidence="3">
    <location>
        <begin position="15"/>
        <end position="111"/>
    </location>
</feature>
<reference evidence="5" key="1">
    <citation type="submission" date="2016-09" db="EMBL/GenBank/DDBJ databases">
        <title>Acidihalobacter prosperus F5.</title>
        <authorList>
            <person name="Khaleque H.N."/>
            <person name="Ramsay J.P."/>
            <person name="Kaksonen A.H."/>
            <person name="Boxall N.J."/>
            <person name="Watkin E.L.J."/>
        </authorList>
    </citation>
    <scope>NUCLEOTIDE SEQUENCE [LARGE SCALE GENOMIC DNA]</scope>
    <source>
        <strain evidence="5">F5</strain>
    </source>
</reference>
<evidence type="ECO:0000256" key="2">
    <source>
        <dbReference type="SAM" id="Coils"/>
    </source>
</evidence>
<dbReference type="GO" id="GO:0005737">
    <property type="term" value="C:cytoplasm"/>
    <property type="evidence" value="ECO:0007669"/>
    <property type="project" value="UniProtKB-SubCell"/>
</dbReference>
<evidence type="ECO:0000256" key="1">
    <source>
        <dbReference type="HAMAP-Rule" id="MF_02215"/>
    </source>
</evidence>
<dbReference type="GO" id="GO:0006744">
    <property type="term" value="P:ubiquinone biosynthetic process"/>
    <property type="evidence" value="ECO:0007669"/>
    <property type="project" value="UniProtKB-UniRule"/>
</dbReference>
<dbReference type="AlphaFoldDB" id="A0A1D8IJI6"/>
<dbReference type="Pfam" id="PF02036">
    <property type="entry name" value="SCP2"/>
    <property type="match status" value="1"/>
</dbReference>
<evidence type="ECO:0000259" key="3">
    <source>
        <dbReference type="Pfam" id="PF02036"/>
    </source>
</evidence>
<comment type="pathway">
    <text evidence="1">Cofactor biosynthesis; ubiquinone biosynthesis.</text>
</comment>
<dbReference type="PANTHER" id="PTHR38693:SF1">
    <property type="entry name" value="UBIQUINONE BIOSYNTHESIS ACCESSORY FACTOR UBIJ"/>
    <property type="match status" value="1"/>
</dbReference>